<keyword evidence="8" id="KW-1185">Reference proteome</keyword>
<dbReference type="Pfam" id="PF00440">
    <property type="entry name" value="TetR_N"/>
    <property type="match status" value="1"/>
</dbReference>
<feature type="domain" description="HTH tetR-type" evidence="6">
    <location>
        <begin position="31"/>
        <end position="91"/>
    </location>
</feature>
<name>A0ABW4PKU2_9ACTN</name>
<dbReference type="EMBL" id="JBHUFU010000005">
    <property type="protein sequence ID" value="MFD1830061.1"/>
    <property type="molecule type" value="Genomic_DNA"/>
</dbReference>
<keyword evidence="2 4" id="KW-0238">DNA-binding</keyword>
<organism evidence="7 8">
    <name type="scientific">Streptomyces desertarenae</name>
    <dbReference type="NCBI Taxonomy" id="2666184"/>
    <lineage>
        <taxon>Bacteria</taxon>
        <taxon>Bacillati</taxon>
        <taxon>Actinomycetota</taxon>
        <taxon>Actinomycetes</taxon>
        <taxon>Kitasatosporales</taxon>
        <taxon>Streptomycetaceae</taxon>
        <taxon>Streptomyces</taxon>
    </lineage>
</organism>
<dbReference type="PANTHER" id="PTHR30055:SF234">
    <property type="entry name" value="HTH-TYPE TRANSCRIPTIONAL REGULATOR BETI"/>
    <property type="match status" value="1"/>
</dbReference>
<evidence type="ECO:0000259" key="6">
    <source>
        <dbReference type="PROSITE" id="PS50977"/>
    </source>
</evidence>
<accession>A0ABW4PKU2</accession>
<evidence type="ECO:0000256" key="5">
    <source>
        <dbReference type="SAM" id="MobiDB-lite"/>
    </source>
</evidence>
<proteinExistence type="predicted"/>
<gene>
    <name evidence="7" type="ORF">ACFSJS_10330</name>
</gene>
<dbReference type="InterPro" id="IPR050109">
    <property type="entry name" value="HTH-type_TetR-like_transc_reg"/>
</dbReference>
<keyword evidence="3" id="KW-0804">Transcription</keyword>
<feature type="region of interest" description="Disordered" evidence="5">
    <location>
        <begin position="1"/>
        <end position="33"/>
    </location>
</feature>
<dbReference type="PROSITE" id="PS50977">
    <property type="entry name" value="HTH_TETR_2"/>
    <property type="match status" value="1"/>
</dbReference>
<evidence type="ECO:0000256" key="1">
    <source>
        <dbReference type="ARBA" id="ARBA00023015"/>
    </source>
</evidence>
<dbReference type="Proteomes" id="UP001597365">
    <property type="component" value="Unassembled WGS sequence"/>
</dbReference>
<dbReference type="Gene3D" id="1.10.357.10">
    <property type="entry name" value="Tetracycline Repressor, domain 2"/>
    <property type="match status" value="1"/>
</dbReference>
<dbReference type="RefSeq" id="WP_380899041.1">
    <property type="nucleotide sequence ID" value="NZ_JBHUFU010000005.1"/>
</dbReference>
<dbReference type="PANTHER" id="PTHR30055">
    <property type="entry name" value="HTH-TYPE TRANSCRIPTIONAL REGULATOR RUTR"/>
    <property type="match status" value="1"/>
</dbReference>
<feature type="DNA-binding region" description="H-T-H motif" evidence="4">
    <location>
        <begin position="54"/>
        <end position="73"/>
    </location>
</feature>
<evidence type="ECO:0000256" key="3">
    <source>
        <dbReference type="ARBA" id="ARBA00023163"/>
    </source>
</evidence>
<evidence type="ECO:0000256" key="2">
    <source>
        <dbReference type="ARBA" id="ARBA00023125"/>
    </source>
</evidence>
<evidence type="ECO:0000313" key="8">
    <source>
        <dbReference type="Proteomes" id="UP001597365"/>
    </source>
</evidence>
<dbReference type="InterPro" id="IPR009057">
    <property type="entry name" value="Homeodomain-like_sf"/>
</dbReference>
<keyword evidence="1" id="KW-0805">Transcription regulation</keyword>
<feature type="compositionally biased region" description="Pro residues" evidence="5">
    <location>
        <begin position="9"/>
        <end position="31"/>
    </location>
</feature>
<dbReference type="InterPro" id="IPR001647">
    <property type="entry name" value="HTH_TetR"/>
</dbReference>
<sequence>MSTAMSSPSPFPAPSAVPSAVPAPPAPPPRPPARRALLRAAREAAADRPWPRVRMAEVAGAAGVSRQTLYNEFGTKGGLGAALVEQELDAFVERTVRAAGRAARDGGPVAGCAEAAVRTVRAARRQPLVRAALTGRWESRLPLPGEAPDRLAVRLRVRMTAALVPALAAAAGTDPATGGSGASGADPLRRACEVALRLALSYVVAPCGGPPETTEEAAGAHVAQVLRALIG</sequence>
<reference evidence="8" key="1">
    <citation type="journal article" date="2019" name="Int. J. Syst. Evol. Microbiol.">
        <title>The Global Catalogue of Microorganisms (GCM) 10K type strain sequencing project: providing services to taxonomists for standard genome sequencing and annotation.</title>
        <authorList>
            <consortium name="The Broad Institute Genomics Platform"/>
            <consortium name="The Broad Institute Genome Sequencing Center for Infectious Disease"/>
            <person name="Wu L."/>
            <person name="Ma J."/>
        </authorList>
    </citation>
    <scope>NUCLEOTIDE SEQUENCE [LARGE SCALE GENOMIC DNA]</scope>
    <source>
        <strain evidence="8">CGMCC 4.7455</strain>
    </source>
</reference>
<comment type="caution">
    <text evidence="7">The sequence shown here is derived from an EMBL/GenBank/DDBJ whole genome shotgun (WGS) entry which is preliminary data.</text>
</comment>
<dbReference type="SUPFAM" id="SSF46689">
    <property type="entry name" value="Homeodomain-like"/>
    <property type="match status" value="1"/>
</dbReference>
<protein>
    <submittedName>
        <fullName evidence="7">TetR/AcrR family transcriptional regulator</fullName>
    </submittedName>
</protein>
<evidence type="ECO:0000256" key="4">
    <source>
        <dbReference type="PROSITE-ProRule" id="PRU00335"/>
    </source>
</evidence>
<evidence type="ECO:0000313" key="7">
    <source>
        <dbReference type="EMBL" id="MFD1830061.1"/>
    </source>
</evidence>